<evidence type="ECO:0000256" key="1">
    <source>
        <dbReference type="SAM" id="MobiDB-lite"/>
    </source>
</evidence>
<dbReference type="Gene3D" id="3.40.50.280">
    <property type="entry name" value="Cobalamin-binding domain"/>
    <property type="match status" value="1"/>
</dbReference>
<keyword evidence="4" id="KW-1185">Reference proteome</keyword>
<proteinExistence type="predicted"/>
<dbReference type="OrthoDB" id="5498228at2"/>
<evidence type="ECO:0000313" key="4">
    <source>
        <dbReference type="Proteomes" id="UP000278398"/>
    </source>
</evidence>
<evidence type="ECO:0000313" key="3">
    <source>
        <dbReference type="EMBL" id="RST86235.1"/>
    </source>
</evidence>
<dbReference type="CDD" id="cd02065">
    <property type="entry name" value="B12-binding_like"/>
    <property type="match status" value="1"/>
</dbReference>
<dbReference type="Pfam" id="PF02310">
    <property type="entry name" value="B12-binding"/>
    <property type="match status" value="1"/>
</dbReference>
<feature type="region of interest" description="Disordered" evidence="1">
    <location>
        <begin position="1"/>
        <end position="53"/>
    </location>
</feature>
<feature type="compositionally biased region" description="Low complexity" evidence="1">
    <location>
        <begin position="1"/>
        <end position="17"/>
    </location>
</feature>
<dbReference type="GO" id="GO:0031419">
    <property type="term" value="F:cobalamin binding"/>
    <property type="evidence" value="ECO:0007669"/>
    <property type="project" value="InterPro"/>
</dbReference>
<dbReference type="GO" id="GO:0046872">
    <property type="term" value="F:metal ion binding"/>
    <property type="evidence" value="ECO:0007669"/>
    <property type="project" value="InterPro"/>
</dbReference>
<name>A0A3R9Y9I0_9HYPH</name>
<protein>
    <submittedName>
        <fullName evidence="3">Cobalamin B12-binding domain-containing protein</fullName>
    </submittedName>
</protein>
<dbReference type="AlphaFoldDB" id="A0A3R9Y9I0"/>
<dbReference type="RefSeq" id="WP_126700122.1">
    <property type="nucleotide sequence ID" value="NZ_RWKW01000040.1"/>
</dbReference>
<dbReference type="EMBL" id="RWKW01000040">
    <property type="protein sequence ID" value="RST86235.1"/>
    <property type="molecule type" value="Genomic_DNA"/>
</dbReference>
<sequence length="344" mass="36923">MNLRSMSNGSGAGAMSRARSDHANRSDQASTNRNEHGSSWPAGSWRVNAPSQAKSEELTTTVCCDVLPRLVGRNASRSSARQERDEQKLQVDEFTRLLLAEADQRCESMLRTYVEVTGDPQAAAEALLAPAARLVGEYWRMDICDFMQVTVVMTRIQRLFWRIATENPPAGPVRAGRAALLAPAPGEQHAFGLSVVEDAFRRDGWHVDCCGSGDGTDFLRLAESSHYALIGLSLSSTGFLPDLARVIRRLRASMRNKSASIVVGGAIFVDKPELANEVGADSLALSARDAVVKAAAATDGGTGHGPVSVTERNWNAKASDGQAGLTRSVPLVWRQPPLLGGTGR</sequence>
<dbReference type="Proteomes" id="UP000278398">
    <property type="component" value="Unassembled WGS sequence"/>
</dbReference>
<reference evidence="3 4" key="1">
    <citation type="submission" date="2018-12" db="EMBL/GenBank/DDBJ databases">
        <title>Mesorhizobium carbonis sp. nov., isolated from coal mine water.</title>
        <authorList>
            <person name="Xin W."/>
            <person name="Xu Z."/>
            <person name="Xiang F."/>
            <person name="Zhang J."/>
            <person name="Xi L."/>
            <person name="Liu J."/>
        </authorList>
    </citation>
    <scope>NUCLEOTIDE SEQUENCE [LARGE SCALE GENOMIC DNA]</scope>
    <source>
        <strain evidence="3 4">B2.3</strain>
    </source>
</reference>
<dbReference type="SUPFAM" id="SSF52242">
    <property type="entry name" value="Cobalamin (vitamin B12)-binding domain"/>
    <property type="match status" value="1"/>
</dbReference>
<accession>A0A3R9Y9I0</accession>
<feature type="domain" description="B12-binding" evidence="2">
    <location>
        <begin position="176"/>
        <end position="305"/>
    </location>
</feature>
<dbReference type="PROSITE" id="PS51332">
    <property type="entry name" value="B12_BINDING"/>
    <property type="match status" value="1"/>
</dbReference>
<comment type="caution">
    <text evidence="3">The sequence shown here is derived from an EMBL/GenBank/DDBJ whole genome shotgun (WGS) entry which is preliminary data.</text>
</comment>
<dbReference type="InterPro" id="IPR036724">
    <property type="entry name" value="Cobalamin-bd_sf"/>
</dbReference>
<gene>
    <name evidence="3" type="ORF">EJC49_11750</name>
</gene>
<organism evidence="3 4">
    <name type="scientific">Aquibium carbonis</name>
    <dbReference type="NCBI Taxonomy" id="2495581"/>
    <lineage>
        <taxon>Bacteria</taxon>
        <taxon>Pseudomonadati</taxon>
        <taxon>Pseudomonadota</taxon>
        <taxon>Alphaproteobacteria</taxon>
        <taxon>Hyphomicrobiales</taxon>
        <taxon>Phyllobacteriaceae</taxon>
        <taxon>Aquibium</taxon>
    </lineage>
</organism>
<dbReference type="InterPro" id="IPR006158">
    <property type="entry name" value="Cobalamin-bd"/>
</dbReference>
<evidence type="ECO:0000259" key="2">
    <source>
        <dbReference type="PROSITE" id="PS51332"/>
    </source>
</evidence>